<proteinExistence type="predicted"/>
<protein>
    <submittedName>
        <fullName evidence="2">Uncharacterized protein</fullName>
    </submittedName>
</protein>
<evidence type="ECO:0000313" key="2">
    <source>
        <dbReference type="EMBL" id="CAH1419411.1"/>
    </source>
</evidence>
<organism evidence="2 3">
    <name type="scientific">Lactuca virosa</name>
    <dbReference type="NCBI Taxonomy" id="75947"/>
    <lineage>
        <taxon>Eukaryota</taxon>
        <taxon>Viridiplantae</taxon>
        <taxon>Streptophyta</taxon>
        <taxon>Embryophyta</taxon>
        <taxon>Tracheophyta</taxon>
        <taxon>Spermatophyta</taxon>
        <taxon>Magnoliopsida</taxon>
        <taxon>eudicotyledons</taxon>
        <taxon>Gunneridae</taxon>
        <taxon>Pentapetalae</taxon>
        <taxon>asterids</taxon>
        <taxon>campanulids</taxon>
        <taxon>Asterales</taxon>
        <taxon>Asteraceae</taxon>
        <taxon>Cichorioideae</taxon>
        <taxon>Cichorieae</taxon>
        <taxon>Lactucinae</taxon>
        <taxon>Lactuca</taxon>
    </lineage>
</organism>
<comment type="caution">
    <text evidence="2">The sequence shown here is derived from an EMBL/GenBank/DDBJ whole genome shotgun (WGS) entry which is preliminary data.</text>
</comment>
<keyword evidence="3" id="KW-1185">Reference proteome</keyword>
<evidence type="ECO:0000256" key="1">
    <source>
        <dbReference type="SAM" id="MobiDB-lite"/>
    </source>
</evidence>
<sequence>MEEIPNFDDEYQRRDVIESNTNEETNENWDYNTEVNDETQRPGSNNSETTVNDEEPDNNSPKSPVTNDRSDNQGQSLRHDIHVFFLTLSCRNRLHHSIPDSPLTCGFWKALDRPDPLLNNIT</sequence>
<name>A0AAU9M1J1_9ASTR</name>
<feature type="compositionally biased region" description="Low complexity" evidence="1">
    <location>
        <begin position="18"/>
        <end position="34"/>
    </location>
</feature>
<gene>
    <name evidence="2" type="ORF">LVIROSA_LOCUS6941</name>
</gene>
<accession>A0AAU9M1J1</accession>
<feature type="compositionally biased region" description="Polar residues" evidence="1">
    <location>
        <begin position="41"/>
        <end position="50"/>
    </location>
</feature>
<evidence type="ECO:0000313" key="3">
    <source>
        <dbReference type="Proteomes" id="UP001157418"/>
    </source>
</evidence>
<dbReference type="Proteomes" id="UP001157418">
    <property type="component" value="Unassembled WGS sequence"/>
</dbReference>
<dbReference type="AlphaFoldDB" id="A0AAU9M1J1"/>
<dbReference type="EMBL" id="CAKMRJ010000318">
    <property type="protein sequence ID" value="CAH1419411.1"/>
    <property type="molecule type" value="Genomic_DNA"/>
</dbReference>
<feature type="compositionally biased region" description="Polar residues" evidence="1">
    <location>
        <begin position="58"/>
        <end position="75"/>
    </location>
</feature>
<feature type="region of interest" description="Disordered" evidence="1">
    <location>
        <begin position="1"/>
        <end position="75"/>
    </location>
</feature>
<reference evidence="2 3" key="1">
    <citation type="submission" date="2022-01" db="EMBL/GenBank/DDBJ databases">
        <authorList>
            <person name="Xiong W."/>
            <person name="Schranz E."/>
        </authorList>
    </citation>
    <scope>NUCLEOTIDE SEQUENCE [LARGE SCALE GENOMIC DNA]</scope>
</reference>